<dbReference type="GO" id="GO:0005524">
    <property type="term" value="F:ATP binding"/>
    <property type="evidence" value="ECO:0007669"/>
    <property type="project" value="UniProtKB-KW"/>
</dbReference>
<gene>
    <name evidence="20" type="ORF">PHAVU_002G049300g</name>
</gene>
<dbReference type="PROSITE" id="PS00108">
    <property type="entry name" value="PROTEIN_KINASE_ST"/>
    <property type="match status" value="1"/>
</dbReference>
<comment type="subcellular location">
    <subcellularLocation>
        <location evidence="1">Cell membrane</location>
        <topology evidence="1">Single-pass type I membrane protein</topology>
    </subcellularLocation>
</comment>
<evidence type="ECO:0000256" key="5">
    <source>
        <dbReference type="ARBA" id="ARBA00022527"/>
    </source>
</evidence>
<keyword evidence="17" id="KW-0479">Metal-binding</keyword>
<dbReference type="AlphaFoldDB" id="V7CJW9"/>
<accession>V7CJW9</accession>
<keyword evidence="12 18" id="KW-1133">Transmembrane helix</keyword>
<dbReference type="EMBL" id="CM002289">
    <property type="protein sequence ID" value="ESW29176.1"/>
    <property type="molecule type" value="Genomic_DNA"/>
</dbReference>
<dbReference type="PROSITE" id="PS50011">
    <property type="entry name" value="PROTEIN_KINASE_DOM"/>
    <property type="match status" value="1"/>
</dbReference>
<feature type="binding site" evidence="17">
    <location>
        <position position="185"/>
    </location>
    <ligand>
        <name>Mg(2+)</name>
        <dbReference type="ChEBI" id="CHEBI:18420"/>
    </ligand>
</feature>
<keyword evidence="15" id="KW-0325">Glycoprotein</keyword>
<dbReference type="SMART" id="SM00220">
    <property type="entry name" value="S_TKc"/>
    <property type="match status" value="1"/>
</dbReference>
<keyword evidence="11" id="KW-0067">ATP-binding</keyword>
<dbReference type="GO" id="GO:0004674">
    <property type="term" value="F:protein serine/threonine kinase activity"/>
    <property type="evidence" value="ECO:0007669"/>
    <property type="project" value="UniProtKB-KW"/>
</dbReference>
<evidence type="ECO:0000313" key="21">
    <source>
        <dbReference type="Proteomes" id="UP000000226"/>
    </source>
</evidence>
<comment type="similarity">
    <text evidence="3">In the C-terminal section; belongs to the protein kinase superfamily. Ser/Thr protein kinase family.</text>
</comment>
<evidence type="ECO:0000256" key="9">
    <source>
        <dbReference type="ARBA" id="ARBA00022741"/>
    </source>
</evidence>
<dbReference type="InterPro" id="IPR001245">
    <property type="entry name" value="Ser-Thr/Tyr_kinase_cat_dom"/>
</dbReference>
<dbReference type="FunFam" id="1.10.510.10:FF:000240">
    <property type="entry name" value="Lectin-domain containing receptor kinase A4.3"/>
    <property type="match status" value="1"/>
</dbReference>
<evidence type="ECO:0000256" key="15">
    <source>
        <dbReference type="ARBA" id="ARBA00023180"/>
    </source>
</evidence>
<keyword evidence="10" id="KW-0418">Kinase</keyword>
<keyword evidence="21" id="KW-1185">Reference proteome</keyword>
<evidence type="ECO:0000256" key="17">
    <source>
        <dbReference type="PIRSR" id="PIRSR000615-3"/>
    </source>
</evidence>
<keyword evidence="4" id="KW-1003">Cell membrane</keyword>
<evidence type="ECO:0000256" key="12">
    <source>
        <dbReference type="ARBA" id="ARBA00022989"/>
    </source>
</evidence>
<feature type="active site" description="Proton acceptor" evidence="16">
    <location>
        <position position="167"/>
    </location>
</feature>
<evidence type="ECO:0000256" key="2">
    <source>
        <dbReference type="ARBA" id="ARBA00008536"/>
    </source>
</evidence>
<organism evidence="20 21">
    <name type="scientific">Phaseolus vulgaris</name>
    <name type="common">Kidney bean</name>
    <name type="synonym">French bean</name>
    <dbReference type="NCBI Taxonomy" id="3885"/>
    <lineage>
        <taxon>Eukaryota</taxon>
        <taxon>Viridiplantae</taxon>
        <taxon>Streptophyta</taxon>
        <taxon>Embryophyta</taxon>
        <taxon>Tracheophyta</taxon>
        <taxon>Spermatophyta</taxon>
        <taxon>Magnoliopsida</taxon>
        <taxon>eudicotyledons</taxon>
        <taxon>Gunneridae</taxon>
        <taxon>Pentapetalae</taxon>
        <taxon>rosids</taxon>
        <taxon>fabids</taxon>
        <taxon>Fabales</taxon>
        <taxon>Fabaceae</taxon>
        <taxon>Papilionoideae</taxon>
        <taxon>50 kb inversion clade</taxon>
        <taxon>NPAAA clade</taxon>
        <taxon>indigoferoid/millettioid clade</taxon>
        <taxon>Phaseoleae</taxon>
        <taxon>Phaseolus</taxon>
    </lineage>
</organism>
<dbReference type="InterPro" id="IPR011009">
    <property type="entry name" value="Kinase-like_dom_sf"/>
</dbReference>
<evidence type="ECO:0000256" key="4">
    <source>
        <dbReference type="ARBA" id="ARBA00022475"/>
    </source>
</evidence>
<evidence type="ECO:0000256" key="6">
    <source>
        <dbReference type="ARBA" id="ARBA00022679"/>
    </source>
</evidence>
<evidence type="ECO:0000256" key="13">
    <source>
        <dbReference type="ARBA" id="ARBA00023136"/>
    </source>
</evidence>
<keyword evidence="13 18" id="KW-0472">Membrane</keyword>
<dbReference type="InterPro" id="IPR000719">
    <property type="entry name" value="Prot_kinase_dom"/>
</dbReference>
<keyword evidence="7 18" id="KW-0812">Transmembrane</keyword>
<evidence type="ECO:0000256" key="14">
    <source>
        <dbReference type="ARBA" id="ARBA00023170"/>
    </source>
</evidence>
<evidence type="ECO:0000256" key="8">
    <source>
        <dbReference type="ARBA" id="ARBA00022729"/>
    </source>
</evidence>
<feature type="transmembrane region" description="Helical" evidence="18">
    <location>
        <begin position="18"/>
        <end position="42"/>
    </location>
</feature>
<keyword evidence="9" id="KW-0547">Nucleotide-binding</keyword>
<dbReference type="eggNOG" id="ENOG502QWFI">
    <property type="taxonomic scope" value="Eukaryota"/>
</dbReference>
<dbReference type="Proteomes" id="UP000000226">
    <property type="component" value="Chromosome 2"/>
</dbReference>
<dbReference type="PANTHER" id="PTHR27002:SF679">
    <property type="entry name" value="CYSTEINE-RICH RECEPTOR-LIKE PROTEIN KINASE 10 ISOFORM X1"/>
    <property type="match status" value="1"/>
</dbReference>
<proteinExistence type="inferred from homology"/>
<evidence type="ECO:0000313" key="20">
    <source>
        <dbReference type="EMBL" id="ESW29176.1"/>
    </source>
</evidence>
<dbReference type="InterPro" id="IPR008271">
    <property type="entry name" value="Ser/Thr_kinase_AS"/>
</dbReference>
<evidence type="ECO:0000256" key="7">
    <source>
        <dbReference type="ARBA" id="ARBA00022692"/>
    </source>
</evidence>
<dbReference type="FunFam" id="3.30.200.20:FF:001231">
    <property type="entry name" value="Cysteine-rich receptor-like protein kinase 10"/>
    <property type="match status" value="1"/>
</dbReference>
<dbReference type="STRING" id="3885.V7CJW9"/>
<dbReference type="GO" id="GO:0046872">
    <property type="term" value="F:metal ion binding"/>
    <property type="evidence" value="ECO:0007669"/>
    <property type="project" value="UniProtKB-KW"/>
</dbReference>
<name>V7CJW9_PHAVU</name>
<keyword evidence="8" id="KW-0732">Signal</keyword>
<evidence type="ECO:0000256" key="3">
    <source>
        <dbReference type="ARBA" id="ARBA00010217"/>
    </source>
</evidence>
<evidence type="ECO:0000259" key="19">
    <source>
        <dbReference type="PROSITE" id="PS50011"/>
    </source>
</evidence>
<evidence type="ECO:0000256" key="1">
    <source>
        <dbReference type="ARBA" id="ARBA00004251"/>
    </source>
</evidence>
<keyword evidence="5" id="KW-0723">Serine/threonine-protein kinase</keyword>
<evidence type="ECO:0000256" key="11">
    <source>
        <dbReference type="ARBA" id="ARBA00022840"/>
    </source>
</evidence>
<dbReference type="OrthoDB" id="1923309at2759"/>
<keyword evidence="6" id="KW-0808">Transferase</keyword>
<keyword evidence="17" id="KW-0460">Magnesium</keyword>
<feature type="binding site" evidence="17">
    <location>
        <position position="172"/>
    </location>
    <ligand>
        <name>Mg(2+)</name>
        <dbReference type="ChEBI" id="CHEBI:18420"/>
    </ligand>
</feature>
<evidence type="ECO:0000256" key="18">
    <source>
        <dbReference type="SAM" id="Phobius"/>
    </source>
</evidence>
<dbReference type="Gene3D" id="1.10.510.10">
    <property type="entry name" value="Transferase(Phosphotransferase) domain 1"/>
    <property type="match status" value="1"/>
</dbReference>
<dbReference type="PANTHER" id="PTHR27002">
    <property type="entry name" value="RECEPTOR-LIKE SERINE/THREONINE-PROTEIN KINASE SD1-8"/>
    <property type="match status" value="1"/>
</dbReference>
<keyword evidence="14" id="KW-0675">Receptor</keyword>
<evidence type="ECO:0000256" key="16">
    <source>
        <dbReference type="PIRSR" id="PIRSR000615-1"/>
    </source>
</evidence>
<feature type="domain" description="Protein kinase" evidence="19">
    <location>
        <begin position="71"/>
        <end position="325"/>
    </location>
</feature>
<evidence type="ECO:0000256" key="10">
    <source>
        <dbReference type="ARBA" id="ARBA00022777"/>
    </source>
</evidence>
<dbReference type="Gene3D" id="3.30.200.20">
    <property type="entry name" value="Phosphorylase Kinase, domain 1"/>
    <property type="match status" value="1"/>
</dbReference>
<comment type="similarity">
    <text evidence="2">In the N-terminal section; belongs to the leguminous lectin family.</text>
</comment>
<dbReference type="SUPFAM" id="SSF56112">
    <property type="entry name" value="Protein kinase-like (PK-like)"/>
    <property type="match status" value="1"/>
</dbReference>
<dbReference type="OMA" id="LLYSEMN"/>
<dbReference type="Pfam" id="PF07714">
    <property type="entry name" value="PK_Tyr_Ser-Thr"/>
    <property type="match status" value="2"/>
</dbReference>
<sequence length="356" mass="39687">MYKGEGVGRIYRDKSSKIWMIAGITVVVGLIMVFFIFGLYLVRNKRHRHGKNEIDNHKISLRSLRVATNNFSDLNKLGQGGFGPVYKGKLCDGQEVAVKRLSACSEQGSEEFINEVLLIMKLQHKNLVKLLGFCVDGEEKLLVYEFLPNGSLDVVLFDSRLKVIHRDLKASNVLLDHNMNAKISDFGMARIFSGNEGEANTATIVGTYGYMAPEYAMAGLYSIKSDVFGFGVLLLEIITGKRNAGCYHSKTTSSLLSYAWSVWNEGKVIELSDPLLCDSCPGDEFLRYMQIGLLCVQEDAYDRPTMSSVVMMLKNETATLAHPEKPPFSVGRFNSNDPDSQECSLNFLTMSDILPQ</sequence>
<dbReference type="Gramene" id="ESW29176">
    <property type="protein sequence ID" value="ESW29176"/>
    <property type="gene ID" value="PHAVU_002G049300g"/>
</dbReference>
<reference evidence="21" key="1">
    <citation type="journal article" date="2014" name="Nat. Genet.">
        <title>A reference genome for common bean and genome-wide analysis of dual domestications.</title>
        <authorList>
            <person name="Schmutz J."/>
            <person name="McClean P.E."/>
            <person name="Mamidi S."/>
            <person name="Wu G.A."/>
            <person name="Cannon S.B."/>
            <person name="Grimwood J."/>
            <person name="Jenkins J."/>
            <person name="Shu S."/>
            <person name="Song Q."/>
            <person name="Chavarro C."/>
            <person name="Torres-Torres M."/>
            <person name="Geffroy V."/>
            <person name="Moghaddam S.M."/>
            <person name="Gao D."/>
            <person name="Abernathy B."/>
            <person name="Barry K."/>
            <person name="Blair M."/>
            <person name="Brick M.A."/>
            <person name="Chovatia M."/>
            <person name="Gepts P."/>
            <person name="Goodstein D.M."/>
            <person name="Gonzales M."/>
            <person name="Hellsten U."/>
            <person name="Hyten D.L."/>
            <person name="Jia G."/>
            <person name="Kelly J.D."/>
            <person name="Kudrna D."/>
            <person name="Lee R."/>
            <person name="Richard M.M."/>
            <person name="Miklas P.N."/>
            <person name="Osorno J.M."/>
            <person name="Rodrigues J."/>
            <person name="Thareau V."/>
            <person name="Urrea C.A."/>
            <person name="Wang M."/>
            <person name="Yu Y."/>
            <person name="Zhang M."/>
            <person name="Wing R.A."/>
            <person name="Cregan P.B."/>
            <person name="Rokhsar D.S."/>
            <person name="Jackson S.A."/>
        </authorList>
    </citation>
    <scope>NUCLEOTIDE SEQUENCE [LARGE SCALE GENOMIC DNA]</scope>
    <source>
        <strain evidence="21">cv. G19833</strain>
    </source>
</reference>
<dbReference type="GO" id="GO:0002229">
    <property type="term" value="P:defense response to oomycetes"/>
    <property type="evidence" value="ECO:0007669"/>
    <property type="project" value="UniProtKB-ARBA"/>
</dbReference>
<protein>
    <recommendedName>
        <fullName evidence="19">Protein kinase domain-containing protein</fullName>
    </recommendedName>
</protein>
<dbReference type="GO" id="GO:0005886">
    <property type="term" value="C:plasma membrane"/>
    <property type="evidence" value="ECO:0007669"/>
    <property type="project" value="UniProtKB-SubCell"/>
</dbReference>